<proteinExistence type="predicted"/>
<keyword evidence="1" id="KW-0175">Coiled coil</keyword>
<evidence type="ECO:0000313" key="3">
    <source>
        <dbReference type="Proteomes" id="UP000198623"/>
    </source>
</evidence>
<dbReference type="SUPFAM" id="SSF56024">
    <property type="entry name" value="Phospholipase D/nuclease"/>
    <property type="match status" value="1"/>
</dbReference>
<sequence length="716" mass="82446">MSLIAKKQEIFEIDYRQQPLPLVFVDTNNDIEPMNYDWFKPFKVDALIDFIQQARSTLLLAMDILDNQQVINALQRKADQGLRVFLCLGTEHSNTSAIDQLQSRCLLRTGTRQQGALIIRDQNTLQKSGCLLTGALTDEAYQILLDKRQVDDSYRSFCHLFWQECDKEFSINSTKKAQSINSSIVVNHSYQSKNGLNRYFDIEPYSAFNTLVSSDDKLLQQLSPKSDSRSFALLSVDQSALAEKVIEQQGQVSLTEKSLPNLVQVKQTYWLLPQSVNTAQSNWALQLNDQQVTDIDLWVYFNYRQAKWQLDKKSNIGQLQSRTVKFAADIKQSFICKEHRERVISPIYTHCFDDFFNTDIKVLAKEQTGWIKEQLASVIQYTVERHPPYFPDSAKEDALHRQWSLAQNQWKKIVDEQLAKLANLEQQQSSVAELIRQFIGQFVLGQKQQNKKLKQQLEAFAEWDCLHATHAERSEKLQALQGIAIAIANNKQRTEQEISNAEAQRKWNEKKIKLNQTVLDAETQVGTSKSNIDKHALQLVEQQTQNEQAALLELEQLVSSLVEAERTKLPSDLSQVELEKFFANKVKRKNFPSLHQVFIRTKKKNNELRGKLNELDARLMDAEKQLTNAREQLLAYGNYFIAPVVSQDHLSQQLRLEENKDLEINWPTEQLPQNGLQLMREGNQRYLVVVDVSQFQDAQVDAERLKAKLCAPGNRG</sequence>
<accession>A0A1I2TTE0</accession>
<keyword evidence="3" id="KW-1185">Reference proteome</keyword>
<protein>
    <recommendedName>
        <fullName evidence="4">PLD-like domain-containing protein</fullName>
    </recommendedName>
</protein>
<name>A0A1I2TTE0_9GAMM</name>
<reference evidence="3" key="1">
    <citation type="submission" date="2016-10" db="EMBL/GenBank/DDBJ databases">
        <authorList>
            <person name="Varghese N."/>
            <person name="Submissions S."/>
        </authorList>
    </citation>
    <scope>NUCLEOTIDE SEQUENCE [LARGE SCALE GENOMIC DNA]</scope>
    <source>
        <strain evidence="3">CGMCC 1.10971</strain>
    </source>
</reference>
<gene>
    <name evidence="2" type="ORF">SAMN05216175_1118</name>
</gene>
<dbReference type="EMBL" id="FOOU01000011">
    <property type="protein sequence ID" value="SFG68120.1"/>
    <property type="molecule type" value="Genomic_DNA"/>
</dbReference>
<evidence type="ECO:0008006" key="4">
    <source>
        <dbReference type="Google" id="ProtNLM"/>
    </source>
</evidence>
<feature type="coiled-coil region" evidence="1">
    <location>
        <begin position="598"/>
        <end position="632"/>
    </location>
</feature>
<evidence type="ECO:0000313" key="2">
    <source>
        <dbReference type="EMBL" id="SFG68120.1"/>
    </source>
</evidence>
<organism evidence="2 3">
    <name type="scientific">Neptunomonas qingdaonensis</name>
    <dbReference type="NCBI Taxonomy" id="1045558"/>
    <lineage>
        <taxon>Bacteria</taxon>
        <taxon>Pseudomonadati</taxon>
        <taxon>Pseudomonadota</taxon>
        <taxon>Gammaproteobacteria</taxon>
        <taxon>Oceanospirillales</taxon>
        <taxon>Oceanospirillaceae</taxon>
        <taxon>Neptunomonas</taxon>
    </lineage>
</organism>
<evidence type="ECO:0000256" key="1">
    <source>
        <dbReference type="SAM" id="Coils"/>
    </source>
</evidence>
<dbReference type="OrthoDB" id="5906199at2"/>
<dbReference type="RefSeq" id="WP_090728872.1">
    <property type="nucleotide sequence ID" value="NZ_FOOU01000011.1"/>
</dbReference>
<dbReference type="AlphaFoldDB" id="A0A1I2TTE0"/>
<dbReference type="Gene3D" id="3.30.870.10">
    <property type="entry name" value="Endonuclease Chain A"/>
    <property type="match status" value="1"/>
</dbReference>
<dbReference type="Proteomes" id="UP000198623">
    <property type="component" value="Unassembled WGS sequence"/>
</dbReference>
<dbReference type="STRING" id="1045558.SAMN05216175_1118"/>
<feature type="coiled-coil region" evidence="1">
    <location>
        <begin position="484"/>
        <end position="511"/>
    </location>
</feature>